<dbReference type="Proteomes" id="UP000828390">
    <property type="component" value="Unassembled WGS sequence"/>
</dbReference>
<evidence type="ECO:0000259" key="17">
    <source>
        <dbReference type="Pfam" id="PF02932"/>
    </source>
</evidence>
<evidence type="ECO:0000256" key="5">
    <source>
        <dbReference type="ARBA" id="ARBA00023018"/>
    </source>
</evidence>
<accession>A0A9D4EWK4</accession>
<organism evidence="18 19">
    <name type="scientific">Dreissena polymorpha</name>
    <name type="common">Zebra mussel</name>
    <name type="synonym">Mytilus polymorpha</name>
    <dbReference type="NCBI Taxonomy" id="45954"/>
    <lineage>
        <taxon>Eukaryota</taxon>
        <taxon>Metazoa</taxon>
        <taxon>Spiralia</taxon>
        <taxon>Lophotrochozoa</taxon>
        <taxon>Mollusca</taxon>
        <taxon>Bivalvia</taxon>
        <taxon>Autobranchia</taxon>
        <taxon>Heteroconchia</taxon>
        <taxon>Euheterodonta</taxon>
        <taxon>Imparidentia</taxon>
        <taxon>Neoheterodontei</taxon>
        <taxon>Myida</taxon>
        <taxon>Dreissenoidea</taxon>
        <taxon>Dreissenidae</taxon>
        <taxon>Dreissena</taxon>
    </lineage>
</organism>
<reference evidence="18" key="2">
    <citation type="submission" date="2020-11" db="EMBL/GenBank/DDBJ databases">
        <authorList>
            <person name="McCartney M.A."/>
            <person name="Auch B."/>
            <person name="Kono T."/>
            <person name="Mallez S."/>
            <person name="Becker A."/>
            <person name="Gohl D.M."/>
            <person name="Silverstein K.A.T."/>
            <person name="Koren S."/>
            <person name="Bechman K.B."/>
            <person name="Herman A."/>
            <person name="Abrahante J.E."/>
            <person name="Garbe J."/>
        </authorList>
    </citation>
    <scope>NUCLEOTIDE SEQUENCE</scope>
    <source>
        <strain evidence="18">Duluth1</strain>
        <tissue evidence="18">Whole animal</tissue>
    </source>
</reference>
<comment type="similarity">
    <text evidence="14">Belongs to the ligand-gated ion channel (TC 1.A.9) family.</text>
</comment>
<keyword evidence="1 14" id="KW-0813">Transport</keyword>
<dbReference type="InterPro" id="IPR036734">
    <property type="entry name" value="Neur_chan_lig-bd_sf"/>
</dbReference>
<dbReference type="InterPro" id="IPR006029">
    <property type="entry name" value="Neurotrans-gated_channel_TM"/>
</dbReference>
<name>A0A9D4EWK4_DREPO</name>
<feature type="transmembrane region" description="Helical" evidence="14">
    <location>
        <begin position="12"/>
        <end position="31"/>
    </location>
</feature>
<feature type="transmembrane region" description="Helical" evidence="14">
    <location>
        <begin position="307"/>
        <end position="327"/>
    </location>
</feature>
<evidence type="ECO:0000256" key="4">
    <source>
        <dbReference type="ARBA" id="ARBA00022989"/>
    </source>
</evidence>
<keyword evidence="8" id="KW-1015">Disulfide bond</keyword>
<dbReference type="InterPro" id="IPR006202">
    <property type="entry name" value="Neur_chan_lig-bd"/>
</dbReference>
<evidence type="ECO:0000256" key="6">
    <source>
        <dbReference type="ARBA" id="ARBA00023065"/>
    </source>
</evidence>
<keyword evidence="9" id="KW-0675">Receptor</keyword>
<dbReference type="GO" id="GO:0045211">
    <property type="term" value="C:postsynaptic membrane"/>
    <property type="evidence" value="ECO:0007669"/>
    <property type="project" value="InterPro"/>
</dbReference>
<dbReference type="Pfam" id="PF02931">
    <property type="entry name" value="Neur_chan_LBD"/>
    <property type="match status" value="1"/>
</dbReference>
<dbReference type="Pfam" id="PF02932">
    <property type="entry name" value="Neur_chan_memb"/>
    <property type="match status" value="1"/>
</dbReference>
<keyword evidence="2" id="KW-1003">Cell membrane</keyword>
<evidence type="ECO:0000256" key="9">
    <source>
        <dbReference type="ARBA" id="ARBA00023170"/>
    </source>
</evidence>
<keyword evidence="19" id="KW-1185">Reference proteome</keyword>
<dbReference type="InterPro" id="IPR006201">
    <property type="entry name" value="Neur_channel"/>
</dbReference>
<keyword evidence="11" id="KW-1071">Ligand-gated ion channel</keyword>
<evidence type="ECO:0000256" key="10">
    <source>
        <dbReference type="ARBA" id="ARBA00023180"/>
    </source>
</evidence>
<gene>
    <name evidence="18" type="ORF">DPMN_166133</name>
</gene>
<feature type="compositionally biased region" description="Polar residues" evidence="15">
    <location>
        <begin position="369"/>
        <end position="383"/>
    </location>
</feature>
<feature type="region of interest" description="Disordered" evidence="15">
    <location>
        <begin position="363"/>
        <end position="412"/>
    </location>
</feature>
<evidence type="ECO:0000256" key="12">
    <source>
        <dbReference type="ARBA" id="ARBA00023303"/>
    </source>
</evidence>
<dbReference type="InterPro" id="IPR018000">
    <property type="entry name" value="Neurotransmitter_ion_chnl_CS"/>
</dbReference>
<dbReference type="GO" id="GO:0004888">
    <property type="term" value="F:transmembrane signaling receptor activity"/>
    <property type="evidence" value="ECO:0007669"/>
    <property type="project" value="InterPro"/>
</dbReference>
<dbReference type="AlphaFoldDB" id="A0A9D4EWK4"/>
<feature type="transmembrane region" description="Helical" evidence="14">
    <location>
        <begin position="598"/>
        <end position="617"/>
    </location>
</feature>
<feature type="domain" description="Neurotransmitter-gated ion-channel ligand-binding" evidence="16">
    <location>
        <begin position="43"/>
        <end position="242"/>
    </location>
</feature>
<sequence length="621" mass="69544">MRTIASQTSVVAMTSCTLIFLLLMMCHMTTVEGGSKEDMRTLLFSKLNDSSYTPRVRPIKDSGSGLNVSIDMFLVAVNNVDEVEQMITSTSFMKITWFDMFMTWTPANFSGISIIEIPQDAVWKPDLALANAYATITGLGDPFIYLTITNDGQITWRPYQVFKSTCTLDMTYFPFDTQTCDIQLATWSSTKDQINIQHGEYGFNTDNFETNANWDLLSASTFDSSDKKTSALSFRLVLKRKPVYFMVNFMISIVLLSVLNTFVFALPCESGEKSGYAMVLFLSFAIFLLVITKVMPEGMTSIPVMSVYLLLECMISTVIVLITMIQLRLHNQGDDTPLNPSLKSFTKAIFNLKNKVICSSNDDSRVRRTQSAPSTDSRATSVMSVRRETSTRRFTTTRSTRRLTPPTSPPPAYQEVASAQDAISQSVLVRQSILRRVENTEEEQEIRSQYKCQSCLSFISSIFKTRTNVSQLEMSTLSKTSQKTAWTLANILGKNNKVEPDEFFADPPPMEAFYKKGMRDLSDDILSVPPVSTHMNHPIGIGLRSEGDPPMIVRSPIYAAEMQPDRSPTPTSSEPGPEPEQRPKEIDWPDFVLALDNLFFAIFFILNILAIILAFAISGSG</sequence>
<dbReference type="PRINTS" id="PR00252">
    <property type="entry name" value="NRIONCHANNEL"/>
</dbReference>
<keyword evidence="7 14" id="KW-0472">Membrane</keyword>
<keyword evidence="12 14" id="KW-0407">Ion channel</keyword>
<dbReference type="FunFam" id="2.70.170.10:FF:000028">
    <property type="entry name" value="AcetylCholine Receptor"/>
    <property type="match status" value="1"/>
</dbReference>
<feature type="transmembrane region" description="Helical" evidence="14">
    <location>
        <begin position="276"/>
        <end position="295"/>
    </location>
</feature>
<keyword evidence="6 14" id="KW-0406">Ion transport</keyword>
<dbReference type="CDD" id="cd18989">
    <property type="entry name" value="LGIC_ECD_cation"/>
    <property type="match status" value="1"/>
</dbReference>
<dbReference type="PANTHER" id="PTHR18945">
    <property type="entry name" value="NEUROTRANSMITTER GATED ION CHANNEL"/>
    <property type="match status" value="1"/>
</dbReference>
<reference evidence="18" key="1">
    <citation type="journal article" date="2019" name="bioRxiv">
        <title>The Genome of the Zebra Mussel, Dreissena polymorpha: A Resource for Invasive Species Research.</title>
        <authorList>
            <person name="McCartney M.A."/>
            <person name="Auch B."/>
            <person name="Kono T."/>
            <person name="Mallez S."/>
            <person name="Zhang Y."/>
            <person name="Obille A."/>
            <person name="Becker A."/>
            <person name="Abrahante J.E."/>
            <person name="Garbe J."/>
            <person name="Badalamenti J.P."/>
            <person name="Herman A."/>
            <person name="Mangelson H."/>
            <person name="Liachko I."/>
            <person name="Sullivan S."/>
            <person name="Sone E.D."/>
            <person name="Koren S."/>
            <person name="Silverstein K.A.T."/>
            <person name="Beckman K.B."/>
            <person name="Gohl D.M."/>
        </authorList>
    </citation>
    <scope>NUCLEOTIDE SEQUENCE</scope>
    <source>
        <strain evidence="18">Duluth1</strain>
        <tissue evidence="18">Whole animal</tissue>
    </source>
</reference>
<dbReference type="Gene3D" id="1.20.58.390">
    <property type="entry name" value="Neurotransmitter-gated ion-channel transmembrane domain"/>
    <property type="match status" value="1"/>
</dbReference>
<keyword evidence="5" id="KW-0770">Synapse</keyword>
<dbReference type="EMBL" id="JAIWYP010000008">
    <property type="protein sequence ID" value="KAH3788005.1"/>
    <property type="molecule type" value="Genomic_DNA"/>
</dbReference>
<keyword evidence="4 14" id="KW-1133">Transmembrane helix</keyword>
<feature type="region of interest" description="Disordered" evidence="15">
    <location>
        <begin position="559"/>
        <end position="584"/>
    </location>
</feature>
<dbReference type="InterPro" id="IPR002394">
    <property type="entry name" value="Nicotinic_acetylcholine_rcpt"/>
</dbReference>
<keyword evidence="10" id="KW-0325">Glycoprotein</keyword>
<evidence type="ECO:0000313" key="19">
    <source>
        <dbReference type="Proteomes" id="UP000828390"/>
    </source>
</evidence>
<comment type="caution">
    <text evidence="18">The sequence shown here is derived from an EMBL/GenBank/DDBJ whole genome shotgun (WGS) entry which is preliminary data.</text>
</comment>
<dbReference type="CDD" id="cd19051">
    <property type="entry name" value="LGIC_TM_cation"/>
    <property type="match status" value="1"/>
</dbReference>
<evidence type="ECO:0000256" key="14">
    <source>
        <dbReference type="RuleBase" id="RU000687"/>
    </source>
</evidence>
<protein>
    <submittedName>
        <fullName evidence="18">Uncharacterized protein</fullName>
    </submittedName>
</protein>
<dbReference type="InterPro" id="IPR036719">
    <property type="entry name" value="Neuro-gated_channel_TM_sf"/>
</dbReference>
<dbReference type="PROSITE" id="PS51257">
    <property type="entry name" value="PROKAR_LIPOPROTEIN"/>
    <property type="match status" value="1"/>
</dbReference>
<evidence type="ECO:0000256" key="8">
    <source>
        <dbReference type="ARBA" id="ARBA00023157"/>
    </source>
</evidence>
<evidence type="ECO:0000256" key="13">
    <source>
        <dbReference type="ARBA" id="ARBA00034099"/>
    </source>
</evidence>
<dbReference type="SUPFAM" id="SSF90112">
    <property type="entry name" value="Neurotransmitter-gated ion-channel transmembrane pore"/>
    <property type="match status" value="1"/>
</dbReference>
<feature type="transmembrane region" description="Helical" evidence="14">
    <location>
        <begin position="243"/>
        <end position="264"/>
    </location>
</feature>
<evidence type="ECO:0000259" key="16">
    <source>
        <dbReference type="Pfam" id="PF02931"/>
    </source>
</evidence>
<dbReference type="PRINTS" id="PR00254">
    <property type="entry name" value="NICOTINICR"/>
</dbReference>
<evidence type="ECO:0000256" key="1">
    <source>
        <dbReference type="ARBA" id="ARBA00022448"/>
    </source>
</evidence>
<proteinExistence type="inferred from homology"/>
<dbReference type="SUPFAM" id="SSF63712">
    <property type="entry name" value="Nicotinic receptor ligand binding domain-like"/>
    <property type="match status" value="1"/>
</dbReference>
<feature type="compositionally biased region" description="Low complexity" evidence="15">
    <location>
        <begin position="392"/>
        <end position="405"/>
    </location>
</feature>
<evidence type="ECO:0000256" key="11">
    <source>
        <dbReference type="ARBA" id="ARBA00023286"/>
    </source>
</evidence>
<dbReference type="PROSITE" id="PS00236">
    <property type="entry name" value="NEUROTR_ION_CHANNEL"/>
    <property type="match status" value="1"/>
</dbReference>
<comment type="subcellular location">
    <subcellularLocation>
        <location evidence="13">Synaptic cell membrane</location>
        <topology evidence="13">Multi-pass membrane protein</topology>
    </subcellularLocation>
</comment>
<evidence type="ECO:0000256" key="15">
    <source>
        <dbReference type="SAM" id="MobiDB-lite"/>
    </source>
</evidence>
<evidence type="ECO:0000256" key="7">
    <source>
        <dbReference type="ARBA" id="ARBA00023136"/>
    </source>
</evidence>
<evidence type="ECO:0000256" key="3">
    <source>
        <dbReference type="ARBA" id="ARBA00022692"/>
    </source>
</evidence>
<dbReference type="GO" id="GO:0022848">
    <property type="term" value="F:acetylcholine-gated monoatomic cation-selective channel activity"/>
    <property type="evidence" value="ECO:0007669"/>
    <property type="project" value="InterPro"/>
</dbReference>
<keyword evidence="3 14" id="KW-0812">Transmembrane</keyword>
<dbReference type="Gene3D" id="2.70.170.10">
    <property type="entry name" value="Neurotransmitter-gated ion-channel ligand-binding domain"/>
    <property type="match status" value="1"/>
</dbReference>
<evidence type="ECO:0000313" key="18">
    <source>
        <dbReference type="EMBL" id="KAH3788005.1"/>
    </source>
</evidence>
<evidence type="ECO:0000256" key="2">
    <source>
        <dbReference type="ARBA" id="ARBA00022475"/>
    </source>
</evidence>
<dbReference type="InterPro" id="IPR038050">
    <property type="entry name" value="Neuro_actylchol_rec"/>
</dbReference>
<feature type="domain" description="Neurotransmitter-gated ion-channel transmembrane" evidence="17">
    <location>
        <begin position="254"/>
        <end position="451"/>
    </location>
</feature>